<reference evidence="4" key="1">
    <citation type="journal article" date="2014" name="Front. Microbiol.">
        <title>High frequency of phylogenetically diverse reductive dehalogenase-homologous genes in deep subseafloor sedimentary metagenomes.</title>
        <authorList>
            <person name="Kawai M."/>
            <person name="Futagami T."/>
            <person name="Toyoda A."/>
            <person name="Takaki Y."/>
            <person name="Nishi S."/>
            <person name="Hori S."/>
            <person name="Arai W."/>
            <person name="Tsubouchi T."/>
            <person name="Morono Y."/>
            <person name="Uchiyama I."/>
            <person name="Ito T."/>
            <person name="Fujiyama A."/>
            <person name="Inagaki F."/>
            <person name="Takami H."/>
        </authorList>
    </citation>
    <scope>NUCLEOTIDE SEQUENCE</scope>
    <source>
        <strain evidence="4">Expedition CK06-06</strain>
    </source>
</reference>
<dbReference type="PANTHER" id="PTHR33217:SF7">
    <property type="entry name" value="TRANSPOSASE FOR INSERTION SEQUENCE ELEMENT IS1081"/>
    <property type="match status" value="1"/>
</dbReference>
<sequence length="262" mass="29307">TIEAILVLSAREVAGGKRPGKKAGPIGWHGRQKGVVPLAERKLRVEKPRLRRKGKGRGKEVQIPAYEAMLMNSALGRRILEILMRGVSNRNYREILPQMSQTVGVSKSQVSREFIEASEQSLKELCERRFDDKDILVIYLDGIQFGQVHVIVALGVDSEGYKHVLGLREGASENATVVRELLEELVARGIDPEQRRLFVIDGSKALRSAIDSIFGPANPVQRCRNHKIKNVMDYLPDDLKDQAKTSMQAAFRLEAKQGMSKL</sequence>
<comment type="caution">
    <text evidence="4">The sequence shown here is derived from an EMBL/GenBank/DDBJ whole genome shotgun (WGS) entry which is preliminary data.</text>
</comment>
<evidence type="ECO:0000256" key="3">
    <source>
        <dbReference type="ARBA" id="ARBA00023172"/>
    </source>
</evidence>
<protein>
    <recommendedName>
        <fullName evidence="5">Mutator family transposase</fullName>
    </recommendedName>
</protein>
<accession>X0WSH5</accession>
<gene>
    <name evidence="4" type="ORF">S01H1_48035</name>
</gene>
<feature type="non-terminal residue" evidence="4">
    <location>
        <position position="262"/>
    </location>
</feature>
<keyword evidence="2" id="KW-0238">DNA-binding</keyword>
<dbReference type="PANTHER" id="PTHR33217">
    <property type="entry name" value="TRANSPOSASE FOR INSERTION SEQUENCE ELEMENT IS1081"/>
    <property type="match status" value="1"/>
</dbReference>
<dbReference type="EMBL" id="BARS01030831">
    <property type="protein sequence ID" value="GAG26157.1"/>
    <property type="molecule type" value="Genomic_DNA"/>
</dbReference>
<dbReference type="GO" id="GO:0006313">
    <property type="term" value="P:DNA transposition"/>
    <property type="evidence" value="ECO:0007669"/>
    <property type="project" value="InterPro"/>
</dbReference>
<keyword evidence="1" id="KW-0815">Transposition</keyword>
<organism evidence="4">
    <name type="scientific">marine sediment metagenome</name>
    <dbReference type="NCBI Taxonomy" id="412755"/>
    <lineage>
        <taxon>unclassified sequences</taxon>
        <taxon>metagenomes</taxon>
        <taxon>ecological metagenomes</taxon>
    </lineage>
</organism>
<evidence type="ECO:0000313" key="4">
    <source>
        <dbReference type="EMBL" id="GAG26157.1"/>
    </source>
</evidence>
<evidence type="ECO:0008006" key="5">
    <source>
        <dbReference type="Google" id="ProtNLM"/>
    </source>
</evidence>
<dbReference type="GO" id="GO:0004803">
    <property type="term" value="F:transposase activity"/>
    <property type="evidence" value="ECO:0007669"/>
    <property type="project" value="InterPro"/>
</dbReference>
<evidence type="ECO:0000256" key="2">
    <source>
        <dbReference type="ARBA" id="ARBA00023125"/>
    </source>
</evidence>
<feature type="non-terminal residue" evidence="4">
    <location>
        <position position="1"/>
    </location>
</feature>
<dbReference type="Pfam" id="PF00872">
    <property type="entry name" value="Transposase_mut"/>
    <property type="match status" value="1"/>
</dbReference>
<keyword evidence="3" id="KW-0233">DNA recombination</keyword>
<dbReference type="InterPro" id="IPR001207">
    <property type="entry name" value="Transposase_mutator"/>
</dbReference>
<evidence type="ECO:0000256" key="1">
    <source>
        <dbReference type="ARBA" id="ARBA00022578"/>
    </source>
</evidence>
<dbReference type="GO" id="GO:0003677">
    <property type="term" value="F:DNA binding"/>
    <property type="evidence" value="ECO:0007669"/>
    <property type="project" value="UniProtKB-KW"/>
</dbReference>
<name>X0WSH5_9ZZZZ</name>
<proteinExistence type="predicted"/>
<dbReference type="AlphaFoldDB" id="X0WSH5"/>